<dbReference type="Gene3D" id="2.30.180.10">
    <property type="entry name" value="FAS1 domain"/>
    <property type="match status" value="1"/>
</dbReference>
<dbReference type="PANTHER" id="PTHR32382:SF6">
    <property type="entry name" value="FASCICLIN-LIKE ARABINOGALACTAN PROTEIN 14"/>
    <property type="match status" value="1"/>
</dbReference>
<feature type="compositionally biased region" description="Acidic residues" evidence="11">
    <location>
        <begin position="35"/>
        <end position="45"/>
    </location>
</feature>
<proteinExistence type="inferred from homology"/>
<evidence type="ECO:0000256" key="5">
    <source>
        <dbReference type="ARBA" id="ARBA00022729"/>
    </source>
</evidence>
<evidence type="ECO:0000256" key="3">
    <source>
        <dbReference type="ARBA" id="ARBA00022475"/>
    </source>
</evidence>
<keyword evidence="8" id="KW-0325">Glycoprotein</keyword>
<protein>
    <submittedName>
        <fullName evidence="13">Fasciclin-like arabinogalactan protein 14</fullName>
    </submittedName>
</protein>
<gene>
    <name evidence="13" type="primary">FLA14_1</name>
    <name evidence="13" type="ORF">g.70204</name>
</gene>
<evidence type="ECO:0000256" key="6">
    <source>
        <dbReference type="ARBA" id="ARBA00022974"/>
    </source>
</evidence>
<dbReference type="GO" id="GO:0098552">
    <property type="term" value="C:side of membrane"/>
    <property type="evidence" value="ECO:0007669"/>
    <property type="project" value="UniProtKB-KW"/>
</dbReference>
<feature type="region of interest" description="Disordered" evidence="11">
    <location>
        <begin position="226"/>
        <end position="329"/>
    </location>
</feature>
<evidence type="ECO:0000256" key="8">
    <source>
        <dbReference type="ARBA" id="ARBA00023180"/>
    </source>
</evidence>
<evidence type="ECO:0000256" key="2">
    <source>
        <dbReference type="ARBA" id="ARBA00007843"/>
    </source>
</evidence>
<evidence type="ECO:0000256" key="1">
    <source>
        <dbReference type="ARBA" id="ARBA00004609"/>
    </source>
</evidence>
<keyword evidence="4" id="KW-0336">GPI-anchor</keyword>
<feature type="compositionally biased region" description="Low complexity" evidence="11">
    <location>
        <begin position="279"/>
        <end position="310"/>
    </location>
</feature>
<evidence type="ECO:0000256" key="11">
    <source>
        <dbReference type="SAM" id="MobiDB-lite"/>
    </source>
</evidence>
<keyword evidence="7" id="KW-0472">Membrane</keyword>
<feature type="non-terminal residue" evidence="13">
    <location>
        <position position="1"/>
    </location>
</feature>
<keyword evidence="3" id="KW-1003">Cell membrane</keyword>
<dbReference type="Pfam" id="PF02469">
    <property type="entry name" value="Fasciclin"/>
    <property type="match status" value="1"/>
</dbReference>
<dbReference type="InterPro" id="IPR036378">
    <property type="entry name" value="FAS1_dom_sf"/>
</dbReference>
<reference evidence="13" key="1">
    <citation type="submission" date="2015-07" db="EMBL/GenBank/DDBJ databases">
        <title>Transcriptome Assembly of Anthurium amnicola.</title>
        <authorList>
            <person name="Suzuki J."/>
        </authorList>
    </citation>
    <scope>NUCLEOTIDE SEQUENCE</scope>
</reference>
<evidence type="ECO:0000256" key="7">
    <source>
        <dbReference type="ARBA" id="ARBA00023136"/>
    </source>
</evidence>
<dbReference type="SUPFAM" id="SSF82153">
    <property type="entry name" value="FAS1 domain"/>
    <property type="match status" value="1"/>
</dbReference>
<dbReference type="GO" id="GO:0005886">
    <property type="term" value="C:plasma membrane"/>
    <property type="evidence" value="ECO:0007669"/>
    <property type="project" value="UniProtKB-SubCell"/>
</dbReference>
<evidence type="ECO:0000259" key="12">
    <source>
        <dbReference type="PROSITE" id="PS50213"/>
    </source>
</evidence>
<evidence type="ECO:0000313" key="13">
    <source>
        <dbReference type="EMBL" id="JAT42914.1"/>
    </source>
</evidence>
<keyword evidence="6" id="KW-0654">Proteoglycan</keyword>
<comment type="similarity">
    <text evidence="2">Belongs to the fasciclin-like AGP family.</text>
</comment>
<organism evidence="13">
    <name type="scientific">Anthurium amnicola</name>
    <dbReference type="NCBI Taxonomy" id="1678845"/>
    <lineage>
        <taxon>Eukaryota</taxon>
        <taxon>Viridiplantae</taxon>
        <taxon>Streptophyta</taxon>
        <taxon>Embryophyta</taxon>
        <taxon>Tracheophyta</taxon>
        <taxon>Spermatophyta</taxon>
        <taxon>Magnoliopsida</taxon>
        <taxon>Liliopsida</taxon>
        <taxon>Araceae</taxon>
        <taxon>Pothoideae</taxon>
        <taxon>Potheae</taxon>
        <taxon>Anthurium</taxon>
    </lineage>
</organism>
<dbReference type="InterPro" id="IPR033254">
    <property type="entry name" value="Plant_FLA"/>
</dbReference>
<evidence type="ECO:0000256" key="4">
    <source>
        <dbReference type="ARBA" id="ARBA00022622"/>
    </source>
</evidence>
<dbReference type="AlphaFoldDB" id="A0A1D1XKK3"/>
<comment type="function">
    <text evidence="10">May be a cell surface adhesion protein.</text>
</comment>
<comment type="subcellular location">
    <subcellularLocation>
        <location evidence="1">Cell membrane</location>
        <topology evidence="1">Lipid-anchor</topology>
        <topology evidence="1">GPI-anchor</topology>
    </subcellularLocation>
</comment>
<evidence type="ECO:0000256" key="9">
    <source>
        <dbReference type="ARBA" id="ARBA00023288"/>
    </source>
</evidence>
<dbReference type="PANTHER" id="PTHR32382">
    <property type="entry name" value="FASCICLIN-LIKE ARABINOGALACTAN PROTEIN"/>
    <property type="match status" value="1"/>
</dbReference>
<dbReference type="EMBL" id="GDJX01025022">
    <property type="protein sequence ID" value="JAT42914.1"/>
    <property type="molecule type" value="Transcribed_RNA"/>
</dbReference>
<name>A0A1D1XKK3_9ARAE</name>
<keyword evidence="5" id="KW-0732">Signal</keyword>
<keyword evidence="9" id="KW-0449">Lipoprotein</keyword>
<accession>A0A1D1XKK3</accession>
<feature type="region of interest" description="Disordered" evidence="11">
    <location>
        <begin position="23"/>
        <end position="48"/>
    </location>
</feature>
<dbReference type="InterPro" id="IPR000782">
    <property type="entry name" value="FAS1_domain"/>
</dbReference>
<dbReference type="FunFam" id="2.30.180.10:FF:000015">
    <property type="entry name" value="Fasciclin-like arabinogalactan protein 3"/>
    <property type="match status" value="1"/>
</dbReference>
<evidence type="ECO:0000256" key="10">
    <source>
        <dbReference type="ARBA" id="ARBA00024686"/>
    </source>
</evidence>
<dbReference type="PROSITE" id="PS50213">
    <property type="entry name" value="FAS1"/>
    <property type="match status" value="1"/>
</dbReference>
<feature type="domain" description="FAS1" evidence="12">
    <location>
        <begin position="74"/>
        <end position="203"/>
    </location>
</feature>
<sequence>DRGGSAPVPSAFSQHLHLHLRGGHDDYGEGGGGEEAGEGEGEEADAMASSSTTSALLLPLLLAGVLCCCSPASAFNITKILDRSPDFTTFNTLLSQTQLADEVNRRQTLTVLAVDNSAMSAVSGLPADALKKVLAVHVVLDYYDADKLQNLHKRTALLTTLFQSSGLALGQMGFLNVTVNPSGVAFGSAVPGAGLDAKFVKVVAAKPYNISVLQVSSVIVPPGIQSSNGTAPPSPTPKAAPTPTPTPKAAPAPAVPAPKAPSPAASPSGEVATPPSGDAPEAAATPAPAGEAPSADAPAAGSPGPASEATPADDGEAPAPSHESSGSRVKAAMGLAAAMGAAALWASL</sequence>
<feature type="compositionally biased region" description="Pro residues" evidence="11">
    <location>
        <begin position="232"/>
        <end position="261"/>
    </location>
</feature>